<feature type="compositionally biased region" description="Polar residues" evidence="2">
    <location>
        <begin position="590"/>
        <end position="632"/>
    </location>
</feature>
<feature type="compositionally biased region" description="Low complexity" evidence="2">
    <location>
        <begin position="191"/>
        <end position="226"/>
    </location>
</feature>
<dbReference type="Proteomes" id="UP001556367">
    <property type="component" value="Unassembled WGS sequence"/>
</dbReference>
<feature type="compositionally biased region" description="Polar residues" evidence="2">
    <location>
        <begin position="443"/>
        <end position="460"/>
    </location>
</feature>
<reference evidence="4" key="1">
    <citation type="submission" date="2024-06" db="EMBL/GenBank/DDBJ databases">
        <title>Multi-omics analyses provide insights into the biosynthesis of the anticancer antibiotic pleurotin in Hohenbuehelia grisea.</title>
        <authorList>
            <person name="Weaver J.A."/>
            <person name="Alberti F."/>
        </authorList>
    </citation>
    <scope>NUCLEOTIDE SEQUENCE [LARGE SCALE GENOMIC DNA]</scope>
    <source>
        <strain evidence="4">T-177</strain>
    </source>
</reference>
<feature type="compositionally biased region" description="Polar residues" evidence="2">
    <location>
        <begin position="245"/>
        <end position="269"/>
    </location>
</feature>
<sequence length="880" mass="93176">MATTDSDTDHHLRMLLDQRAARAHMHARYPSLSDFSDSPSIYSPPFFSPRQMDYNTPPSFTSPFRSSPALRSRDALNDPAASMLDMEDDDDPTPSVYDADDTSLRQSDDEDDDDQDMPRMSLLGPKMRFHSKAPWEVEDDPLEEADESDASTNHTSVLRKGFRLKSPASTSARPSAESSPAMPKSKLSTDSSSSQASSARGALSALGQAGRSQTSLLSSAASPVPSLRKKGSAPSRSQSPRPQHIPSTPVSPHDTTSSYISSNASTVRPDQNRLDAFTPLSRLNSYDSSTSYQGPCHPYANPDLAMSYIPDSPPPPAPPAFQPPVVSRSDSAATVTDPNSAGSGYSFAGPRSGLTSDASVSSSLARDVTPRKRSTTLHGKISSPMAVRRPSDISPSTSQAPASPPLQPPPPPGFTGWTERASSPTFALISLEEARAQRARSGTVHQSSIDPSSRLASLNDSDPEHDAFGISYDHPNGTAAARARARSISAGARAKQALQSMVGNGAPGKFERRESEPAIMHHATNGGGVPGKALKHKKSGFMRLFNKEKEKETPPVPSLAEGFAAYQMNQGPPKPTKLSSRRVPVPSLNGPYNTSCETLPSIATSAESSPNTSSKAASRKPSSNSLRRTPPLSINTAMIPDWVAASMSHDHPASETRLVPSSLKRLPPDPTAAPQSAPPHIAEFQAEFPSLKLRPVSTVFSAKFGEHLAAGASHEHPLPSPSYDTDGPSPTTASTLVSPSPVTPVGLGRPDTARTVRKASSDNGSVSLVGGGGGGRAVSAGGLSIEAEEAHMTIRTLQDQIVAAKQAWQRQIWELEGQVRDLKAEVEDMRVAGKERGVCEMCGRGAGAVAEGDGEQVGVVNRPRPRTNNVARFGNGSGAF</sequence>
<feature type="region of interest" description="Disordered" evidence="2">
    <location>
        <begin position="653"/>
        <end position="677"/>
    </location>
</feature>
<keyword evidence="1" id="KW-0175">Coiled coil</keyword>
<comment type="caution">
    <text evidence="3">The sequence shown here is derived from an EMBL/GenBank/DDBJ whole genome shotgun (WGS) entry which is preliminary data.</text>
</comment>
<dbReference type="EMBL" id="JASNQZ010000011">
    <property type="protein sequence ID" value="KAL0951369.1"/>
    <property type="molecule type" value="Genomic_DNA"/>
</dbReference>
<feature type="compositionally biased region" description="Pro residues" evidence="2">
    <location>
        <begin position="311"/>
        <end position="322"/>
    </location>
</feature>
<feature type="compositionally biased region" description="Polar residues" evidence="2">
    <location>
        <begin position="353"/>
        <end position="364"/>
    </location>
</feature>
<name>A0ABR3J6W0_9AGAR</name>
<evidence type="ECO:0000256" key="2">
    <source>
        <dbReference type="SAM" id="MobiDB-lite"/>
    </source>
</evidence>
<proteinExistence type="predicted"/>
<feature type="compositionally biased region" description="Polar residues" evidence="2">
    <location>
        <begin position="328"/>
        <end position="343"/>
    </location>
</feature>
<feature type="region of interest" description="Disordered" evidence="2">
    <location>
        <begin position="712"/>
        <end position="770"/>
    </location>
</feature>
<feature type="coiled-coil region" evidence="1">
    <location>
        <begin position="787"/>
        <end position="832"/>
    </location>
</feature>
<feature type="compositionally biased region" description="Polar residues" evidence="2">
    <location>
        <begin position="728"/>
        <end position="740"/>
    </location>
</feature>
<feature type="compositionally biased region" description="Pro residues" evidence="2">
    <location>
        <begin position="402"/>
        <end position="413"/>
    </location>
</feature>
<evidence type="ECO:0000256" key="1">
    <source>
        <dbReference type="SAM" id="Coils"/>
    </source>
</evidence>
<feature type="region of interest" description="Disordered" evidence="2">
    <location>
        <begin position="29"/>
        <end position="474"/>
    </location>
</feature>
<feature type="compositionally biased region" description="Low complexity" evidence="2">
    <location>
        <begin position="56"/>
        <end position="68"/>
    </location>
</feature>
<evidence type="ECO:0000313" key="4">
    <source>
        <dbReference type="Proteomes" id="UP001556367"/>
    </source>
</evidence>
<protein>
    <submittedName>
        <fullName evidence="3">Uncharacterized protein</fullName>
    </submittedName>
</protein>
<accession>A0ABR3J6W0</accession>
<feature type="compositionally biased region" description="Acidic residues" evidence="2">
    <location>
        <begin position="136"/>
        <end position="149"/>
    </location>
</feature>
<feature type="compositionally biased region" description="Polar residues" evidence="2">
    <location>
        <begin position="281"/>
        <end position="293"/>
    </location>
</feature>
<gene>
    <name evidence="3" type="ORF">HGRIS_008070</name>
</gene>
<evidence type="ECO:0000313" key="3">
    <source>
        <dbReference type="EMBL" id="KAL0951369.1"/>
    </source>
</evidence>
<feature type="region of interest" description="Disordered" evidence="2">
    <location>
        <begin position="566"/>
        <end position="632"/>
    </location>
</feature>
<organism evidence="3 4">
    <name type="scientific">Hohenbuehelia grisea</name>
    <dbReference type="NCBI Taxonomy" id="104357"/>
    <lineage>
        <taxon>Eukaryota</taxon>
        <taxon>Fungi</taxon>
        <taxon>Dikarya</taxon>
        <taxon>Basidiomycota</taxon>
        <taxon>Agaricomycotina</taxon>
        <taxon>Agaricomycetes</taxon>
        <taxon>Agaricomycetidae</taxon>
        <taxon>Agaricales</taxon>
        <taxon>Pleurotineae</taxon>
        <taxon>Pleurotaceae</taxon>
        <taxon>Hohenbuehelia</taxon>
    </lineage>
</organism>
<keyword evidence="4" id="KW-1185">Reference proteome</keyword>
<feature type="compositionally biased region" description="Low complexity" evidence="2">
    <location>
        <begin position="29"/>
        <end position="49"/>
    </location>
</feature>
<feature type="compositionally biased region" description="Polar residues" evidence="2">
    <location>
        <begin position="167"/>
        <end position="178"/>
    </location>
</feature>